<dbReference type="EMBL" id="NVUS01000002">
    <property type="protein sequence ID" value="PCJ03571.1"/>
    <property type="molecule type" value="Genomic_DNA"/>
</dbReference>
<proteinExistence type="predicted"/>
<evidence type="ECO:0000256" key="5">
    <source>
        <dbReference type="ARBA" id="ARBA00022982"/>
    </source>
</evidence>
<protein>
    <recommendedName>
        <fullName evidence="8">Oxidoreductase</fullName>
    </recommendedName>
</protein>
<organism evidence="7">
    <name type="scientific">OCS116 cluster bacterium</name>
    <dbReference type="NCBI Taxonomy" id="2030921"/>
    <lineage>
        <taxon>Bacteria</taxon>
        <taxon>Pseudomonadati</taxon>
        <taxon>Pseudomonadota</taxon>
        <taxon>Alphaproteobacteria</taxon>
        <taxon>OCS116 cluster</taxon>
    </lineage>
</organism>
<keyword evidence="4" id="KW-0809">Transit peptide</keyword>
<evidence type="ECO:0000256" key="6">
    <source>
        <dbReference type="ARBA" id="ARBA00023136"/>
    </source>
</evidence>
<keyword evidence="3" id="KW-0679">Respiratory chain</keyword>
<keyword evidence="6" id="KW-0472">Membrane</keyword>
<dbReference type="InterPro" id="IPR038532">
    <property type="entry name" value="NDUFS4-like_sf"/>
</dbReference>
<accession>A0A2A4Z9I4</accession>
<dbReference type="GO" id="GO:0022900">
    <property type="term" value="P:electron transport chain"/>
    <property type="evidence" value="ECO:0007669"/>
    <property type="project" value="InterPro"/>
</dbReference>
<dbReference type="PANTHER" id="PTHR12219:SF8">
    <property type="entry name" value="NADH DEHYDROGENASE [UBIQUINONE] IRON-SULFUR PROTEIN 4, MITOCHONDRIAL"/>
    <property type="match status" value="1"/>
</dbReference>
<keyword evidence="2" id="KW-0813">Transport</keyword>
<evidence type="ECO:0000256" key="4">
    <source>
        <dbReference type="ARBA" id="ARBA00022946"/>
    </source>
</evidence>
<gene>
    <name evidence="7" type="ORF">COB13_01405</name>
</gene>
<comment type="subcellular location">
    <subcellularLocation>
        <location evidence="1">Membrane</location>
    </subcellularLocation>
</comment>
<evidence type="ECO:0000256" key="3">
    <source>
        <dbReference type="ARBA" id="ARBA00022660"/>
    </source>
</evidence>
<dbReference type="Gene3D" id="3.30.160.190">
    <property type="entry name" value="atu1810 like domain"/>
    <property type="match status" value="1"/>
</dbReference>
<evidence type="ECO:0008006" key="8">
    <source>
        <dbReference type="Google" id="ProtNLM"/>
    </source>
</evidence>
<evidence type="ECO:0000256" key="1">
    <source>
        <dbReference type="ARBA" id="ARBA00004370"/>
    </source>
</evidence>
<dbReference type="PANTHER" id="PTHR12219">
    <property type="entry name" value="NADH-UBIQUINONE OXIDOREDUCTASE"/>
    <property type="match status" value="1"/>
</dbReference>
<dbReference type="InterPro" id="IPR006885">
    <property type="entry name" value="NADH_UbQ_FeS_4_mit-like"/>
</dbReference>
<keyword evidence="5" id="KW-0249">Electron transport</keyword>
<reference key="1">
    <citation type="submission" date="2017-08" db="EMBL/GenBank/DDBJ databases">
        <title>A dynamic microbial community with high functional redundancy inhabits the cold, oxic subseafloor aquifer.</title>
        <authorList>
            <person name="Tully B.J."/>
            <person name="Wheat C.G."/>
            <person name="Glazer B.T."/>
            <person name="Huber J.A."/>
        </authorList>
    </citation>
    <scope>NUCLEOTIDE SEQUENCE [LARGE SCALE GENOMIC DNA]</scope>
</reference>
<sequence>MLVHIYQPARNPMQSGVGKTKDWLLEFNQSEAKKIGALAGYIGSGDTLSTQLKMSFDSKEDAIAFAVKKGLAYKITEPQKRARSPKAYSDNFAYGRKVNWTH</sequence>
<dbReference type="Pfam" id="PF04800">
    <property type="entry name" value="NDUS4"/>
    <property type="match status" value="1"/>
</dbReference>
<name>A0A2A4Z9I4_9PROT</name>
<dbReference type="GO" id="GO:0016020">
    <property type="term" value="C:membrane"/>
    <property type="evidence" value="ECO:0007669"/>
    <property type="project" value="UniProtKB-SubCell"/>
</dbReference>
<dbReference type="AlphaFoldDB" id="A0A2A4Z9I4"/>
<evidence type="ECO:0000313" key="7">
    <source>
        <dbReference type="EMBL" id="PCJ03571.1"/>
    </source>
</evidence>
<reference evidence="7" key="2">
    <citation type="journal article" date="2018" name="ISME J.">
        <title>A dynamic microbial community with high functional redundancy inhabits the cold, oxic subseafloor aquifer.</title>
        <authorList>
            <person name="Tully B.J."/>
            <person name="Wheat C.G."/>
            <person name="Glazer B.T."/>
            <person name="Huber J.A."/>
        </authorList>
    </citation>
    <scope>NUCLEOTIDE SEQUENCE</scope>
    <source>
        <strain evidence="7">NORP83</strain>
    </source>
</reference>
<evidence type="ECO:0000256" key="2">
    <source>
        <dbReference type="ARBA" id="ARBA00022448"/>
    </source>
</evidence>
<comment type="caution">
    <text evidence="7">The sequence shown here is derived from an EMBL/GenBank/DDBJ whole genome shotgun (WGS) entry which is preliminary data.</text>
</comment>